<comment type="cofactor">
    <cofactor evidence="1">
        <name>Mn(2+)</name>
        <dbReference type="ChEBI" id="CHEBI:29035"/>
    </cofactor>
</comment>
<dbReference type="Pfam" id="PF00515">
    <property type="entry name" value="TPR_1"/>
    <property type="match status" value="2"/>
</dbReference>
<evidence type="ECO:0000256" key="6">
    <source>
        <dbReference type="ARBA" id="ARBA00022801"/>
    </source>
</evidence>
<dbReference type="InterPro" id="IPR019734">
    <property type="entry name" value="TPR_rpt"/>
</dbReference>
<evidence type="ECO:0000256" key="5">
    <source>
        <dbReference type="ARBA" id="ARBA00022737"/>
    </source>
</evidence>
<keyword evidence="8" id="KW-0464">Manganese</keyword>
<dbReference type="FunFam" id="3.60.21.10:FF:000017">
    <property type="entry name" value="Serine/threonine-protein phosphatase"/>
    <property type="match status" value="1"/>
</dbReference>
<feature type="active site" description="Proton donor/acceptor" evidence="9">
    <location>
        <position position="289"/>
    </location>
</feature>
<evidence type="ECO:0000256" key="4">
    <source>
        <dbReference type="ARBA" id="ARBA00022723"/>
    </source>
</evidence>
<protein>
    <recommendedName>
        <fullName evidence="3">protein-serine/threonine phosphatase</fullName>
        <ecNumber evidence="3">3.1.3.16</ecNumber>
    </recommendedName>
</protein>
<dbReference type="InterPro" id="IPR006186">
    <property type="entry name" value="Ser/Thr-sp_prot-phosphatase"/>
</dbReference>
<name>A0A5S6R1X1_TRIMR</name>
<dbReference type="PROSITE" id="PS50293">
    <property type="entry name" value="TPR_REGION"/>
    <property type="match status" value="1"/>
</dbReference>
<feature type="repeat" description="TPR" evidence="10">
    <location>
        <begin position="13"/>
        <end position="46"/>
    </location>
</feature>
<proteinExistence type="inferred from homology"/>
<dbReference type="SUPFAM" id="SSF48452">
    <property type="entry name" value="TPR-like"/>
    <property type="match status" value="1"/>
</dbReference>
<dbReference type="GO" id="GO:0046872">
    <property type="term" value="F:metal ion binding"/>
    <property type="evidence" value="ECO:0007669"/>
    <property type="project" value="UniProtKB-KW"/>
</dbReference>
<comment type="similarity">
    <text evidence="2">Belongs to the PPP phosphatase family. PP-5 (PP-T) subfamily.</text>
</comment>
<dbReference type="Gene3D" id="3.60.21.10">
    <property type="match status" value="1"/>
</dbReference>
<dbReference type="SMART" id="SM00028">
    <property type="entry name" value="TPR"/>
    <property type="match status" value="3"/>
</dbReference>
<dbReference type="GO" id="GO:0004722">
    <property type="term" value="F:protein serine/threonine phosphatase activity"/>
    <property type="evidence" value="ECO:0007669"/>
    <property type="project" value="UniProtKB-EC"/>
</dbReference>
<keyword evidence="7 10" id="KW-0802">TPR repeat</keyword>
<dbReference type="EC" id="3.1.3.16" evidence="3"/>
<evidence type="ECO:0000256" key="1">
    <source>
        <dbReference type="ARBA" id="ARBA00001936"/>
    </source>
</evidence>
<sequence>MAVSVLTNGMDEVNELRSKANSYFNAKQYDKAIELYTQALELNPDDLHVWCNRSLAYIRTELYALALSDATQAIAIDETYVKAYYRRATAFMAMGKFKLALADFDAVLRVRPNDPDVIQKRDECNRLSWKKGFEKAISVDVKQKNPFDSLDVDAIVVEDTYNGPALEDGKVTVQFVEQLLETFRTEKKLHKKYAFMILVDIYNMMRKEETLVSIEVAEDEKFTICGDIHGQFYDLLNIFKLNGLPSEKNPYLFNGDFVDRGSFSVETVFTLFSFKLLYPRHVFLSRGNHESELMNKMYGFDGEVRSKYNSHMAEIFTEVFNALPLAHLINRRILIMHGGLPTTDQVILEDIEMLDRFRQPPEEGLMCDLLWSDPQLAFGRSPSKRGVGSQFGPDVTEEFCNLNNLDYIIRSHEVKPEGYEVVHNNRCVTVFSAPNYCDTMGNKGAFIVIRGGDLTPQFTTYEAVEHPKGQLLGFNAAAVSIEVVVKNALANF</sequence>
<dbReference type="PROSITE" id="PS50005">
    <property type="entry name" value="TPR"/>
    <property type="match status" value="2"/>
</dbReference>
<dbReference type="SMART" id="SM00156">
    <property type="entry name" value="PP2Ac"/>
    <property type="match status" value="1"/>
</dbReference>
<evidence type="ECO:0000256" key="9">
    <source>
        <dbReference type="PIRSR" id="PIRSR033096-1"/>
    </source>
</evidence>
<dbReference type="PRINTS" id="PR00114">
    <property type="entry name" value="STPHPHTASE"/>
</dbReference>
<dbReference type="STRING" id="70415.A0A5S6R1X1"/>
<dbReference type="InterPro" id="IPR029052">
    <property type="entry name" value="Metallo-depent_PP-like"/>
</dbReference>
<organism evidence="12 13">
    <name type="scientific">Trichuris muris</name>
    <name type="common">Mouse whipworm</name>
    <dbReference type="NCBI Taxonomy" id="70415"/>
    <lineage>
        <taxon>Eukaryota</taxon>
        <taxon>Metazoa</taxon>
        <taxon>Ecdysozoa</taxon>
        <taxon>Nematoda</taxon>
        <taxon>Enoplea</taxon>
        <taxon>Dorylaimia</taxon>
        <taxon>Trichinellida</taxon>
        <taxon>Trichuridae</taxon>
        <taxon>Trichuris</taxon>
    </lineage>
</organism>
<dbReference type="Gene3D" id="1.25.40.10">
    <property type="entry name" value="Tetratricopeptide repeat domain"/>
    <property type="match status" value="1"/>
</dbReference>
<dbReference type="InterPro" id="IPR051134">
    <property type="entry name" value="PPP_phosphatase"/>
</dbReference>
<evidence type="ECO:0000256" key="2">
    <source>
        <dbReference type="ARBA" id="ARBA00008786"/>
    </source>
</evidence>
<dbReference type="PANTHER" id="PTHR45668:SF5">
    <property type="entry name" value="SERINE_THREONINE-PROTEIN PHOSPHATASE 5"/>
    <property type="match status" value="1"/>
</dbReference>
<evidence type="ECO:0000256" key="10">
    <source>
        <dbReference type="PROSITE-ProRule" id="PRU00339"/>
    </source>
</evidence>
<keyword evidence="4" id="KW-0479">Metal-binding</keyword>
<dbReference type="InterPro" id="IPR041753">
    <property type="entry name" value="PP5_C"/>
</dbReference>
<evidence type="ECO:0000259" key="11">
    <source>
        <dbReference type="SMART" id="SM00156"/>
    </source>
</evidence>
<evidence type="ECO:0000256" key="8">
    <source>
        <dbReference type="ARBA" id="ARBA00023211"/>
    </source>
</evidence>
<dbReference type="CDD" id="cd07417">
    <property type="entry name" value="MPP_PP5_C"/>
    <property type="match status" value="1"/>
</dbReference>
<dbReference type="PIRSF" id="PIRSF033096">
    <property type="entry name" value="PPPtase_5"/>
    <property type="match status" value="1"/>
</dbReference>
<dbReference type="InterPro" id="IPR013235">
    <property type="entry name" value="PPP_dom"/>
</dbReference>
<evidence type="ECO:0000313" key="12">
    <source>
        <dbReference type="Proteomes" id="UP000046395"/>
    </source>
</evidence>
<feature type="domain" description="Serine/threonine specific protein phosphatases" evidence="11">
    <location>
        <begin position="189"/>
        <end position="465"/>
    </location>
</feature>
<dbReference type="InterPro" id="IPR011990">
    <property type="entry name" value="TPR-like_helical_dom_sf"/>
</dbReference>
<keyword evidence="6" id="KW-0378">Hydrolase</keyword>
<keyword evidence="12" id="KW-1185">Reference proteome</keyword>
<keyword evidence="5" id="KW-0677">Repeat</keyword>
<dbReference type="Pfam" id="PF08321">
    <property type="entry name" value="PPP5"/>
    <property type="match status" value="1"/>
</dbReference>
<dbReference type="Proteomes" id="UP000046395">
    <property type="component" value="Unassembled WGS sequence"/>
</dbReference>
<dbReference type="Pfam" id="PF00149">
    <property type="entry name" value="Metallophos"/>
    <property type="match status" value="1"/>
</dbReference>
<dbReference type="AlphaFoldDB" id="A0A5S6R1X1"/>
<dbReference type="SUPFAM" id="SSF56300">
    <property type="entry name" value="Metallo-dependent phosphatases"/>
    <property type="match status" value="1"/>
</dbReference>
<dbReference type="PANTHER" id="PTHR45668">
    <property type="entry name" value="SERINE/THREONINE-PROTEIN PHOSPHATASE 5-RELATED"/>
    <property type="match status" value="1"/>
</dbReference>
<evidence type="ECO:0000256" key="7">
    <source>
        <dbReference type="ARBA" id="ARBA00022803"/>
    </source>
</evidence>
<feature type="repeat" description="TPR" evidence="10">
    <location>
        <begin position="81"/>
        <end position="114"/>
    </location>
</feature>
<dbReference type="InterPro" id="IPR004843">
    <property type="entry name" value="Calcineurin-like_PHP"/>
</dbReference>
<reference evidence="13" key="1">
    <citation type="submission" date="2019-12" db="UniProtKB">
        <authorList>
            <consortium name="WormBaseParasite"/>
        </authorList>
    </citation>
    <scope>IDENTIFICATION</scope>
</reference>
<dbReference type="WBParaSite" id="TMUE_3000013490.1">
    <property type="protein sequence ID" value="TMUE_3000013490.1"/>
    <property type="gene ID" value="WBGene00292192"/>
</dbReference>
<evidence type="ECO:0000256" key="3">
    <source>
        <dbReference type="ARBA" id="ARBA00013081"/>
    </source>
</evidence>
<evidence type="ECO:0000313" key="13">
    <source>
        <dbReference type="WBParaSite" id="TMUE_3000013490.1"/>
    </source>
</evidence>
<accession>A0A5S6R1X1</accession>